<dbReference type="InterPro" id="IPR032495">
    <property type="entry name" value="Phage_TTP_11"/>
</dbReference>
<dbReference type="Pfam" id="PF16460">
    <property type="entry name" value="Phage_TTP_11"/>
    <property type="match status" value="1"/>
</dbReference>
<dbReference type="EMBL" id="FSQX01000001">
    <property type="protein sequence ID" value="SIN62269.1"/>
    <property type="molecule type" value="Genomic_DNA"/>
</dbReference>
<name>A0A1N6HPH1_9GAMM</name>
<dbReference type="Gene3D" id="4.10.410.40">
    <property type="match status" value="1"/>
</dbReference>
<dbReference type="Proteomes" id="UP000185024">
    <property type="component" value="Unassembled WGS sequence"/>
</dbReference>
<sequence>MSVLTQGTHIFFKDPAGSAGGSIVRVRKATALNPGANPADQIEETDLEETNSKQYRRGLRTPGQATMTVNATPSEPSHIRLSELAEGDEDTVLEWFVGWSDGTDEPSITDGAVELPTTRTWYKFQAYVSDFPFDFQGNTLVATQVTMQRSGKGQWIKKVPV</sequence>
<protein>
    <submittedName>
        <fullName evidence="1">Phage tail tube, TTP, lambda-like</fullName>
    </submittedName>
</protein>
<dbReference type="RefSeq" id="WP_074210807.1">
    <property type="nucleotide sequence ID" value="NZ_BJOI01000012.1"/>
</dbReference>
<accession>A0A1N6HPH1</accession>
<evidence type="ECO:0000313" key="2">
    <source>
        <dbReference type="Proteomes" id="UP000185024"/>
    </source>
</evidence>
<evidence type="ECO:0000313" key="1">
    <source>
        <dbReference type="EMBL" id="SIN62269.1"/>
    </source>
</evidence>
<organism evidence="1 2">
    <name type="scientific">Vreelandella aquamarina</name>
    <dbReference type="NCBI Taxonomy" id="77097"/>
    <lineage>
        <taxon>Bacteria</taxon>
        <taxon>Pseudomonadati</taxon>
        <taxon>Pseudomonadota</taxon>
        <taxon>Gammaproteobacteria</taxon>
        <taxon>Oceanospirillales</taxon>
        <taxon>Halomonadaceae</taxon>
        <taxon>Vreelandella</taxon>
    </lineage>
</organism>
<proteinExistence type="predicted"/>
<dbReference type="AlphaFoldDB" id="A0A1N6HPH1"/>
<dbReference type="GeneID" id="97276302"/>
<gene>
    <name evidence="1" type="ORF">SAMN05878438_0835</name>
</gene>
<reference evidence="1 2" key="1">
    <citation type="submission" date="2016-11" db="EMBL/GenBank/DDBJ databases">
        <authorList>
            <person name="Jaros S."/>
            <person name="Januszkiewicz K."/>
            <person name="Wedrychowicz H."/>
        </authorList>
    </citation>
    <scope>NUCLEOTIDE SEQUENCE [LARGE SCALE GENOMIC DNA]</scope>
    <source>
        <strain evidence="1 2">ACAM 239</strain>
    </source>
</reference>